<evidence type="ECO:0008006" key="3">
    <source>
        <dbReference type="Google" id="ProtNLM"/>
    </source>
</evidence>
<reference evidence="1" key="1">
    <citation type="journal article" date="2023" name="Mol. Phylogenet. Evol.">
        <title>Genome-scale phylogeny and comparative genomics of the fungal order Sordariales.</title>
        <authorList>
            <person name="Hensen N."/>
            <person name="Bonometti L."/>
            <person name="Westerberg I."/>
            <person name="Brannstrom I.O."/>
            <person name="Guillou S."/>
            <person name="Cros-Aarteil S."/>
            <person name="Calhoun S."/>
            <person name="Haridas S."/>
            <person name="Kuo A."/>
            <person name="Mondo S."/>
            <person name="Pangilinan J."/>
            <person name="Riley R."/>
            <person name="LaButti K."/>
            <person name="Andreopoulos B."/>
            <person name="Lipzen A."/>
            <person name="Chen C."/>
            <person name="Yan M."/>
            <person name="Daum C."/>
            <person name="Ng V."/>
            <person name="Clum A."/>
            <person name="Steindorff A."/>
            <person name="Ohm R.A."/>
            <person name="Martin F."/>
            <person name="Silar P."/>
            <person name="Natvig D.O."/>
            <person name="Lalanne C."/>
            <person name="Gautier V."/>
            <person name="Ament-Velasquez S.L."/>
            <person name="Kruys A."/>
            <person name="Hutchinson M.I."/>
            <person name="Powell A.J."/>
            <person name="Barry K."/>
            <person name="Miller A.N."/>
            <person name="Grigoriev I.V."/>
            <person name="Debuchy R."/>
            <person name="Gladieux P."/>
            <person name="Hiltunen Thoren M."/>
            <person name="Johannesson H."/>
        </authorList>
    </citation>
    <scope>NUCLEOTIDE SEQUENCE</scope>
    <source>
        <strain evidence="1">CBS 757.83</strain>
    </source>
</reference>
<dbReference type="EMBL" id="MU863731">
    <property type="protein sequence ID" value="KAK4096189.1"/>
    <property type="molecule type" value="Genomic_DNA"/>
</dbReference>
<dbReference type="SUPFAM" id="SSF57667">
    <property type="entry name" value="beta-beta-alpha zinc fingers"/>
    <property type="match status" value="1"/>
</dbReference>
<dbReference type="Gene3D" id="3.30.160.60">
    <property type="entry name" value="Classic Zinc Finger"/>
    <property type="match status" value="1"/>
</dbReference>
<gene>
    <name evidence="1" type="ORF">N658DRAFT_47331</name>
</gene>
<comment type="caution">
    <text evidence="1">The sequence shown here is derived from an EMBL/GenBank/DDBJ whole genome shotgun (WGS) entry which is preliminary data.</text>
</comment>
<organism evidence="1 2">
    <name type="scientific">Parathielavia hyrcaniae</name>
    <dbReference type="NCBI Taxonomy" id="113614"/>
    <lineage>
        <taxon>Eukaryota</taxon>
        <taxon>Fungi</taxon>
        <taxon>Dikarya</taxon>
        <taxon>Ascomycota</taxon>
        <taxon>Pezizomycotina</taxon>
        <taxon>Sordariomycetes</taxon>
        <taxon>Sordariomycetidae</taxon>
        <taxon>Sordariales</taxon>
        <taxon>Chaetomiaceae</taxon>
        <taxon>Parathielavia</taxon>
    </lineage>
</organism>
<keyword evidence="2" id="KW-1185">Reference proteome</keyword>
<dbReference type="InterPro" id="IPR036236">
    <property type="entry name" value="Znf_C2H2_sf"/>
</dbReference>
<proteinExistence type="predicted"/>
<dbReference type="Proteomes" id="UP001305647">
    <property type="component" value="Unassembled WGS sequence"/>
</dbReference>
<reference evidence="1" key="2">
    <citation type="submission" date="2023-05" db="EMBL/GenBank/DDBJ databases">
        <authorList>
            <consortium name="Lawrence Berkeley National Laboratory"/>
            <person name="Steindorff A."/>
            <person name="Hensen N."/>
            <person name="Bonometti L."/>
            <person name="Westerberg I."/>
            <person name="Brannstrom I.O."/>
            <person name="Guillou S."/>
            <person name="Cros-Aarteil S."/>
            <person name="Calhoun S."/>
            <person name="Haridas S."/>
            <person name="Kuo A."/>
            <person name="Mondo S."/>
            <person name="Pangilinan J."/>
            <person name="Riley R."/>
            <person name="Labutti K."/>
            <person name="Andreopoulos B."/>
            <person name="Lipzen A."/>
            <person name="Chen C."/>
            <person name="Yanf M."/>
            <person name="Daum C."/>
            <person name="Ng V."/>
            <person name="Clum A."/>
            <person name="Ohm R."/>
            <person name="Martin F."/>
            <person name="Silar P."/>
            <person name="Natvig D."/>
            <person name="Lalanne C."/>
            <person name="Gautier V."/>
            <person name="Ament-Velasquez S.L."/>
            <person name="Kruys A."/>
            <person name="Hutchinson M.I."/>
            <person name="Powell A.J."/>
            <person name="Barry K."/>
            <person name="Miller A.N."/>
            <person name="Grigoriev I.V."/>
            <person name="Debuchy R."/>
            <person name="Gladieux P."/>
            <person name="Thoren M.H."/>
            <person name="Johannesson H."/>
        </authorList>
    </citation>
    <scope>NUCLEOTIDE SEQUENCE</scope>
    <source>
        <strain evidence="1">CBS 757.83</strain>
    </source>
</reference>
<sequence length="191" mass="20417">MMLQGTAAASPSRPINLAPTTVDGRIPSIVRSVPVGGIMSQPWINSLYSQGPLMPRASMMPGSDPPTCGVGLQCGSGILPSILWTPAAPTAGATQTENQVDAEGKFPCAHYDKICLAIKNLMRHLTNHTSVQPYMCILCHDTFSRSDALSYMPWIAYPSCQSKNVDSYLGWAAFYLDSVSGHSGDRSVGLL</sequence>
<evidence type="ECO:0000313" key="2">
    <source>
        <dbReference type="Proteomes" id="UP001305647"/>
    </source>
</evidence>
<protein>
    <recommendedName>
        <fullName evidence="3">C2H2-type domain-containing protein</fullName>
    </recommendedName>
</protein>
<evidence type="ECO:0000313" key="1">
    <source>
        <dbReference type="EMBL" id="KAK4096189.1"/>
    </source>
</evidence>
<accession>A0AAN6PQM7</accession>
<dbReference type="AlphaFoldDB" id="A0AAN6PQM7"/>
<name>A0AAN6PQM7_9PEZI</name>